<dbReference type="Gene3D" id="3.40.50.11660">
    <property type="entry name" value="Glycosyl transferase family 10, C-terminal domain"/>
    <property type="match status" value="1"/>
</dbReference>
<keyword evidence="5" id="KW-0333">Golgi apparatus</keyword>
<dbReference type="GO" id="GO:0032580">
    <property type="term" value="C:Golgi cisterna membrane"/>
    <property type="evidence" value="ECO:0007669"/>
    <property type="project" value="UniProtKB-SubCell"/>
</dbReference>
<dbReference type="InterPro" id="IPR038577">
    <property type="entry name" value="GT10-like_C_sf"/>
</dbReference>
<dbReference type="EC" id="2.4.1.-" evidence="5"/>
<reference evidence="8" key="1">
    <citation type="journal article" date="2015" name="Nat. Genet.">
        <title>The genome and transcriptome of the zoonotic hookworm Ancylostoma ceylanicum identify infection-specific gene families.</title>
        <authorList>
            <person name="Schwarz E.M."/>
            <person name="Hu Y."/>
            <person name="Antoshechkin I."/>
            <person name="Miller M.M."/>
            <person name="Sternberg P.W."/>
            <person name="Aroian R.V."/>
        </authorList>
    </citation>
    <scope>NUCLEOTIDE SEQUENCE</scope>
    <source>
        <strain evidence="8">HY135</strain>
    </source>
</reference>
<dbReference type="EMBL" id="JARK01001564">
    <property type="protein sequence ID" value="EYB89752.1"/>
    <property type="molecule type" value="Genomic_DNA"/>
</dbReference>
<comment type="subcellular location">
    <subcellularLocation>
        <location evidence="5">Golgi apparatus</location>
        <location evidence="5">Golgi stack membrane</location>
        <topology evidence="5">Single-pass type II membrane protein</topology>
    </subcellularLocation>
</comment>
<evidence type="ECO:0000256" key="1">
    <source>
        <dbReference type="ARBA" id="ARBA00004922"/>
    </source>
</evidence>
<dbReference type="SUPFAM" id="SSF53756">
    <property type="entry name" value="UDP-Glycosyltransferase/glycogen phosphorylase"/>
    <property type="match status" value="1"/>
</dbReference>
<dbReference type="Pfam" id="PF00852">
    <property type="entry name" value="Glyco_transf_10"/>
    <property type="match status" value="1"/>
</dbReference>
<organism evidence="7 8">
    <name type="scientific">Ancylostoma ceylanicum</name>
    <dbReference type="NCBI Taxonomy" id="53326"/>
    <lineage>
        <taxon>Eukaryota</taxon>
        <taxon>Metazoa</taxon>
        <taxon>Ecdysozoa</taxon>
        <taxon>Nematoda</taxon>
        <taxon>Chromadorea</taxon>
        <taxon>Rhabditida</taxon>
        <taxon>Rhabditina</taxon>
        <taxon>Rhabditomorpha</taxon>
        <taxon>Strongyloidea</taxon>
        <taxon>Ancylostomatidae</taxon>
        <taxon>Ancylostomatinae</taxon>
        <taxon>Ancylostoma</taxon>
    </lineage>
</organism>
<comment type="similarity">
    <text evidence="2 5">Belongs to the glycosyltransferase 10 family.</text>
</comment>
<keyword evidence="3 5" id="KW-0328">Glycosyltransferase</keyword>
<dbReference type="PANTHER" id="PTHR11929:SF145">
    <property type="entry name" value="ALPHA-(1,3)-FUCOSYLTRANSFERASE FUT-1"/>
    <property type="match status" value="1"/>
</dbReference>
<dbReference type="Proteomes" id="UP000024635">
    <property type="component" value="Unassembled WGS sequence"/>
</dbReference>
<dbReference type="InterPro" id="IPR001503">
    <property type="entry name" value="Glyco_trans_10"/>
</dbReference>
<evidence type="ECO:0000256" key="4">
    <source>
        <dbReference type="ARBA" id="ARBA00022679"/>
    </source>
</evidence>
<dbReference type="InterPro" id="IPR055270">
    <property type="entry name" value="Glyco_tran_10_C"/>
</dbReference>
<evidence type="ECO:0000256" key="3">
    <source>
        <dbReference type="ARBA" id="ARBA00022676"/>
    </source>
</evidence>
<dbReference type="STRING" id="53326.A0A016SH77"/>
<comment type="caution">
    <text evidence="7">The sequence shown here is derived from an EMBL/GenBank/DDBJ whole genome shotgun (WGS) entry which is preliminary data.</text>
</comment>
<protein>
    <recommendedName>
        <fullName evidence="5">Fucosyltransferase</fullName>
        <ecNumber evidence="5">2.4.1.-</ecNumber>
    </recommendedName>
</protein>
<evidence type="ECO:0000256" key="5">
    <source>
        <dbReference type="RuleBase" id="RU003832"/>
    </source>
</evidence>
<evidence type="ECO:0000313" key="7">
    <source>
        <dbReference type="EMBL" id="EYB89752.1"/>
    </source>
</evidence>
<keyword evidence="8" id="KW-1185">Reference proteome</keyword>
<dbReference type="GO" id="GO:0046920">
    <property type="term" value="F:alpha-(1-&gt;3)-fucosyltransferase activity"/>
    <property type="evidence" value="ECO:0007669"/>
    <property type="project" value="TreeGrafter"/>
</dbReference>
<sequence length="160" mass="18996">MNFQGLLIRTVQVIPFKTTKNLCFRYPTLEEPRSIVEPLAPPHSFIAVDDFDSVHELAAYLRYLMDNKTAYLYSNFINYREYFKWKMDYRAVFLDGVVHNELERPWGLCQLCRIIWEEPRKTYIIKDFHDYWSSTCEKGEVVQARIRSGSSETKKSHNGI</sequence>
<dbReference type="UniPathway" id="UPA00378"/>
<evidence type="ECO:0000256" key="2">
    <source>
        <dbReference type="ARBA" id="ARBA00008919"/>
    </source>
</evidence>
<keyword evidence="5" id="KW-0472">Membrane</keyword>
<comment type="pathway">
    <text evidence="1">Protein modification; protein glycosylation.</text>
</comment>
<dbReference type="PANTHER" id="PTHR11929">
    <property type="entry name" value="ALPHA- 1,3 -FUCOSYLTRANSFERASE"/>
    <property type="match status" value="1"/>
</dbReference>
<proteinExistence type="inferred from homology"/>
<name>A0A016SH77_9BILA</name>
<evidence type="ECO:0000259" key="6">
    <source>
        <dbReference type="Pfam" id="PF00852"/>
    </source>
</evidence>
<keyword evidence="4 5" id="KW-0808">Transferase</keyword>
<keyword evidence="5" id="KW-0812">Transmembrane</keyword>
<evidence type="ECO:0000313" key="8">
    <source>
        <dbReference type="Proteomes" id="UP000024635"/>
    </source>
</evidence>
<accession>A0A016SH77</accession>
<dbReference type="AlphaFoldDB" id="A0A016SH77"/>
<feature type="domain" description="Fucosyltransferase C-terminal" evidence="6">
    <location>
        <begin position="30"/>
        <end position="130"/>
    </location>
</feature>
<gene>
    <name evidence="7" type="primary">Acey_s0228.g2879</name>
    <name evidence="7" type="ORF">Y032_0228g2879</name>
</gene>
<dbReference type="OrthoDB" id="427096at2759"/>